<dbReference type="SUPFAM" id="SSF47644">
    <property type="entry name" value="Methionine synthase domain"/>
    <property type="match status" value="1"/>
</dbReference>
<dbReference type="Gene3D" id="3.40.50.280">
    <property type="entry name" value="Cobalamin-binding domain"/>
    <property type="match status" value="1"/>
</dbReference>
<keyword evidence="1" id="KW-0479">Metal-binding</keyword>
<dbReference type="AlphaFoldDB" id="X0SUR2"/>
<dbReference type="GO" id="GO:0046653">
    <property type="term" value="P:tetrahydrofolate metabolic process"/>
    <property type="evidence" value="ECO:0007669"/>
    <property type="project" value="TreeGrafter"/>
</dbReference>
<dbReference type="InterPro" id="IPR036594">
    <property type="entry name" value="Meth_synthase_dom"/>
</dbReference>
<dbReference type="GO" id="GO:0005829">
    <property type="term" value="C:cytosol"/>
    <property type="evidence" value="ECO:0007669"/>
    <property type="project" value="TreeGrafter"/>
</dbReference>
<dbReference type="PANTHER" id="PTHR45833">
    <property type="entry name" value="METHIONINE SYNTHASE"/>
    <property type="match status" value="1"/>
</dbReference>
<name>X0SUR2_9ZZZZ</name>
<evidence type="ECO:0000313" key="4">
    <source>
        <dbReference type="EMBL" id="GAF84928.1"/>
    </source>
</evidence>
<gene>
    <name evidence="4" type="ORF">S01H1_02156</name>
</gene>
<evidence type="ECO:0000256" key="2">
    <source>
        <dbReference type="ARBA" id="ARBA00023285"/>
    </source>
</evidence>
<dbReference type="InterPro" id="IPR003759">
    <property type="entry name" value="Cbl-bd_cap"/>
</dbReference>
<dbReference type="EMBL" id="BARS01001011">
    <property type="protein sequence ID" value="GAF84928.1"/>
    <property type="molecule type" value="Genomic_DNA"/>
</dbReference>
<dbReference type="SUPFAM" id="SSF52242">
    <property type="entry name" value="Cobalamin (vitamin B12)-binding domain"/>
    <property type="match status" value="1"/>
</dbReference>
<comment type="caution">
    <text evidence="4">The sequence shown here is derived from an EMBL/GenBank/DDBJ whole genome shotgun (WGS) entry which is preliminary data.</text>
</comment>
<dbReference type="GO" id="GO:0050667">
    <property type="term" value="P:homocysteine metabolic process"/>
    <property type="evidence" value="ECO:0007669"/>
    <property type="project" value="TreeGrafter"/>
</dbReference>
<dbReference type="GO" id="GO:0046872">
    <property type="term" value="F:metal ion binding"/>
    <property type="evidence" value="ECO:0007669"/>
    <property type="project" value="UniProtKB-KW"/>
</dbReference>
<proteinExistence type="predicted"/>
<protein>
    <recommendedName>
        <fullName evidence="3">B12-binding N-terminal domain-containing protein</fullName>
    </recommendedName>
</protein>
<dbReference type="GO" id="GO:0008705">
    <property type="term" value="F:methionine synthase activity"/>
    <property type="evidence" value="ECO:0007669"/>
    <property type="project" value="TreeGrafter"/>
</dbReference>
<dbReference type="Gene3D" id="1.10.1240.10">
    <property type="entry name" value="Methionine synthase domain"/>
    <property type="match status" value="1"/>
</dbReference>
<accession>X0SUR2</accession>
<dbReference type="PROSITE" id="PS51337">
    <property type="entry name" value="B12_BINDING_NTER"/>
    <property type="match status" value="1"/>
</dbReference>
<dbReference type="InterPro" id="IPR050554">
    <property type="entry name" value="Met_Synthase/Corrinoid"/>
</dbReference>
<dbReference type="SMART" id="SM01018">
    <property type="entry name" value="B12-binding_2"/>
    <property type="match status" value="1"/>
</dbReference>
<dbReference type="Pfam" id="PF02607">
    <property type="entry name" value="B12-binding_2"/>
    <property type="match status" value="1"/>
</dbReference>
<keyword evidence="2" id="KW-0170">Cobalt</keyword>
<sequence>MKKEEIFKNLFDAVVEMNEQKGKDAATLLIKENYNPLEGIENGLSKGMKVIGEKFNKLEIYLPELMMASRVFNSAMTILKPHISSDSKSTQKGTVLIGTVKGDIHQIGKDIVAMLLEIGG</sequence>
<feature type="non-terminal residue" evidence="4">
    <location>
        <position position="120"/>
    </location>
</feature>
<evidence type="ECO:0000259" key="3">
    <source>
        <dbReference type="PROSITE" id="PS51337"/>
    </source>
</evidence>
<reference evidence="4" key="1">
    <citation type="journal article" date="2014" name="Front. Microbiol.">
        <title>High frequency of phylogenetically diverse reductive dehalogenase-homologous genes in deep subseafloor sedimentary metagenomes.</title>
        <authorList>
            <person name="Kawai M."/>
            <person name="Futagami T."/>
            <person name="Toyoda A."/>
            <person name="Takaki Y."/>
            <person name="Nishi S."/>
            <person name="Hori S."/>
            <person name="Arai W."/>
            <person name="Tsubouchi T."/>
            <person name="Morono Y."/>
            <person name="Uchiyama I."/>
            <person name="Ito T."/>
            <person name="Fujiyama A."/>
            <person name="Inagaki F."/>
            <person name="Takami H."/>
        </authorList>
    </citation>
    <scope>NUCLEOTIDE SEQUENCE</scope>
    <source>
        <strain evidence="4">Expedition CK06-06</strain>
    </source>
</reference>
<dbReference type="InterPro" id="IPR036724">
    <property type="entry name" value="Cobalamin-bd_sf"/>
</dbReference>
<dbReference type="GO" id="GO:0031419">
    <property type="term" value="F:cobalamin binding"/>
    <property type="evidence" value="ECO:0007669"/>
    <property type="project" value="InterPro"/>
</dbReference>
<organism evidence="4">
    <name type="scientific">marine sediment metagenome</name>
    <dbReference type="NCBI Taxonomy" id="412755"/>
    <lineage>
        <taxon>unclassified sequences</taxon>
        <taxon>metagenomes</taxon>
        <taxon>ecological metagenomes</taxon>
    </lineage>
</organism>
<feature type="domain" description="B12-binding N-terminal" evidence="3">
    <location>
        <begin position="1"/>
        <end position="91"/>
    </location>
</feature>
<evidence type="ECO:0000256" key="1">
    <source>
        <dbReference type="ARBA" id="ARBA00022723"/>
    </source>
</evidence>
<dbReference type="PANTHER" id="PTHR45833:SF1">
    <property type="entry name" value="METHIONINE SYNTHASE"/>
    <property type="match status" value="1"/>
</dbReference>